<dbReference type="Gene3D" id="1.20.58.340">
    <property type="entry name" value="Magnesium transport protein CorA, transmembrane region"/>
    <property type="match status" value="1"/>
</dbReference>
<dbReference type="Proteomes" id="UP000799428">
    <property type="component" value="Unassembled WGS sequence"/>
</dbReference>
<dbReference type="GO" id="GO:0000287">
    <property type="term" value="F:magnesium ion binding"/>
    <property type="evidence" value="ECO:0007669"/>
    <property type="project" value="TreeGrafter"/>
</dbReference>
<evidence type="ECO:0000256" key="5">
    <source>
        <dbReference type="SAM" id="Phobius"/>
    </source>
</evidence>
<keyword evidence="4 5" id="KW-0472">Membrane</keyword>
<dbReference type="OrthoDB" id="1577640at2759"/>
<dbReference type="EMBL" id="MU005780">
    <property type="protein sequence ID" value="KAF2704947.1"/>
    <property type="molecule type" value="Genomic_DNA"/>
</dbReference>
<feature type="transmembrane region" description="Helical" evidence="5">
    <location>
        <begin position="283"/>
        <end position="303"/>
    </location>
</feature>
<keyword evidence="2 5" id="KW-0812">Transmembrane</keyword>
<proteinExistence type="predicted"/>
<dbReference type="PANTHER" id="PTHR46494">
    <property type="entry name" value="CORA FAMILY METAL ION TRANSPORTER (EUROFUNG)"/>
    <property type="match status" value="1"/>
</dbReference>
<comment type="subcellular location">
    <subcellularLocation>
        <location evidence="1">Cell membrane</location>
        <topology evidence="1">Multi-pass membrane protein</topology>
    </subcellularLocation>
</comment>
<evidence type="ECO:0000256" key="2">
    <source>
        <dbReference type="ARBA" id="ARBA00022692"/>
    </source>
</evidence>
<reference evidence="6" key="1">
    <citation type="journal article" date="2020" name="Stud. Mycol.">
        <title>101 Dothideomycetes genomes: a test case for predicting lifestyles and emergence of pathogens.</title>
        <authorList>
            <person name="Haridas S."/>
            <person name="Albert R."/>
            <person name="Binder M."/>
            <person name="Bloem J."/>
            <person name="Labutti K."/>
            <person name="Salamov A."/>
            <person name="Andreopoulos B."/>
            <person name="Baker S."/>
            <person name="Barry K."/>
            <person name="Bills G."/>
            <person name="Bluhm B."/>
            <person name="Cannon C."/>
            <person name="Castanera R."/>
            <person name="Culley D."/>
            <person name="Daum C."/>
            <person name="Ezra D."/>
            <person name="Gonzalez J."/>
            <person name="Henrissat B."/>
            <person name="Kuo A."/>
            <person name="Liang C."/>
            <person name="Lipzen A."/>
            <person name="Lutzoni F."/>
            <person name="Magnuson J."/>
            <person name="Mondo S."/>
            <person name="Nolan M."/>
            <person name="Ohm R."/>
            <person name="Pangilinan J."/>
            <person name="Park H.-J."/>
            <person name="Ramirez L."/>
            <person name="Alfaro M."/>
            <person name="Sun H."/>
            <person name="Tritt A."/>
            <person name="Yoshinaga Y."/>
            <person name="Zwiers L.-H."/>
            <person name="Turgeon B."/>
            <person name="Goodwin S."/>
            <person name="Spatafora J."/>
            <person name="Crous P."/>
            <person name="Grigoriev I."/>
        </authorList>
    </citation>
    <scope>NUCLEOTIDE SEQUENCE</scope>
    <source>
        <strain evidence="6">CBS 279.74</strain>
    </source>
</reference>
<name>A0A6G1JXP5_9PLEO</name>
<feature type="transmembrane region" description="Helical" evidence="5">
    <location>
        <begin position="323"/>
        <end position="345"/>
    </location>
</feature>
<accession>A0A6G1JXP5</accession>
<evidence type="ECO:0000256" key="4">
    <source>
        <dbReference type="ARBA" id="ARBA00023136"/>
    </source>
</evidence>
<evidence type="ECO:0000256" key="3">
    <source>
        <dbReference type="ARBA" id="ARBA00022989"/>
    </source>
</evidence>
<dbReference type="Pfam" id="PF01544">
    <property type="entry name" value="CorA"/>
    <property type="match status" value="1"/>
</dbReference>
<dbReference type="GO" id="GO:0015095">
    <property type="term" value="F:magnesium ion transmembrane transporter activity"/>
    <property type="evidence" value="ECO:0007669"/>
    <property type="project" value="TreeGrafter"/>
</dbReference>
<sequence length="373" mass="42740">MASSNLHLDPVSHNSSMSRDVPLVEFTTARGVRSKRLTKHGQPAEALPTEFLAAVSQDVNGDYGSIYSRKVEGTIQDHDVWYSFKVKMVEPSRSGYYWQQISAFIRYSTIIGSTFVLCVDCPASIQNHLRAKMVPSLASVSDWHVMFLEVMMEHYDKSVWQLRDCVRQVECMRGSEQTFQPDFIHLHELARHVIHSNETLDVAIDTIRSIRDHQEIIGEDPQVQNRTSALEKHLKRINRRSQSLHERLQNEINLAFNLVAQRDSRTMVQIGDQARKDSKTMKAVAVVGLIYLPGTFVSGLFGMNFFDFKTDSEQQMWVVSDKMWVYWAVSVPLTLLTVLVWIVAFHGRGAKKAIQAQWSRSHEQYPHGKKNGY</sequence>
<dbReference type="GO" id="GO:0015087">
    <property type="term" value="F:cobalt ion transmembrane transporter activity"/>
    <property type="evidence" value="ECO:0007669"/>
    <property type="project" value="TreeGrafter"/>
</dbReference>
<evidence type="ECO:0000256" key="1">
    <source>
        <dbReference type="ARBA" id="ARBA00004651"/>
    </source>
</evidence>
<dbReference type="GO" id="GO:0050897">
    <property type="term" value="F:cobalt ion binding"/>
    <property type="evidence" value="ECO:0007669"/>
    <property type="project" value="TreeGrafter"/>
</dbReference>
<keyword evidence="3 5" id="KW-1133">Transmembrane helix</keyword>
<organism evidence="6 7">
    <name type="scientific">Pleomassaria siparia CBS 279.74</name>
    <dbReference type="NCBI Taxonomy" id="1314801"/>
    <lineage>
        <taxon>Eukaryota</taxon>
        <taxon>Fungi</taxon>
        <taxon>Dikarya</taxon>
        <taxon>Ascomycota</taxon>
        <taxon>Pezizomycotina</taxon>
        <taxon>Dothideomycetes</taxon>
        <taxon>Pleosporomycetidae</taxon>
        <taxon>Pleosporales</taxon>
        <taxon>Pleomassariaceae</taxon>
        <taxon>Pleomassaria</taxon>
    </lineage>
</organism>
<dbReference type="GO" id="GO:0005886">
    <property type="term" value="C:plasma membrane"/>
    <property type="evidence" value="ECO:0007669"/>
    <property type="project" value="UniProtKB-SubCell"/>
</dbReference>
<dbReference type="PANTHER" id="PTHR46494:SF1">
    <property type="entry name" value="CORA FAMILY METAL ION TRANSPORTER (EUROFUNG)"/>
    <property type="match status" value="1"/>
</dbReference>
<keyword evidence="7" id="KW-1185">Reference proteome</keyword>
<dbReference type="AlphaFoldDB" id="A0A6G1JXP5"/>
<evidence type="ECO:0000313" key="7">
    <source>
        <dbReference type="Proteomes" id="UP000799428"/>
    </source>
</evidence>
<dbReference type="SUPFAM" id="SSF144083">
    <property type="entry name" value="Magnesium transport protein CorA, transmembrane region"/>
    <property type="match status" value="1"/>
</dbReference>
<evidence type="ECO:0000313" key="6">
    <source>
        <dbReference type="EMBL" id="KAF2704947.1"/>
    </source>
</evidence>
<dbReference type="InterPro" id="IPR045863">
    <property type="entry name" value="CorA_TM1_TM2"/>
</dbReference>
<protein>
    <submittedName>
        <fullName evidence="6">Uncharacterized protein</fullName>
    </submittedName>
</protein>
<gene>
    <name evidence="6" type="ORF">K504DRAFT_415392</name>
</gene>
<dbReference type="InterPro" id="IPR002523">
    <property type="entry name" value="MgTranspt_CorA/ZnTranspt_ZntB"/>
</dbReference>